<dbReference type="InterPro" id="IPR015168">
    <property type="entry name" value="SsuA/THI5"/>
</dbReference>
<accession>A0ABU7G1J0</accession>
<feature type="domain" description="SsuA/THI5-like" evidence="1">
    <location>
        <begin position="69"/>
        <end position="255"/>
    </location>
</feature>
<gene>
    <name evidence="2" type="ORF">SNR37_002692</name>
</gene>
<organism evidence="2 3">
    <name type="scientific">Agarivorans aestuarii</name>
    <dbReference type="NCBI Taxonomy" id="1563703"/>
    <lineage>
        <taxon>Bacteria</taxon>
        <taxon>Pseudomonadati</taxon>
        <taxon>Pseudomonadota</taxon>
        <taxon>Gammaproteobacteria</taxon>
        <taxon>Alteromonadales</taxon>
        <taxon>Alteromonadaceae</taxon>
        <taxon>Agarivorans</taxon>
    </lineage>
</organism>
<dbReference type="RefSeq" id="WP_329774618.1">
    <property type="nucleotide sequence ID" value="NZ_JAYDYW010000004.1"/>
</dbReference>
<dbReference type="PANTHER" id="PTHR30024">
    <property type="entry name" value="ALIPHATIC SULFONATES-BINDING PROTEIN-RELATED"/>
    <property type="match status" value="1"/>
</dbReference>
<dbReference type="EMBL" id="JAYDYW010000004">
    <property type="protein sequence ID" value="MEE1673278.1"/>
    <property type="molecule type" value="Genomic_DNA"/>
</dbReference>
<name>A0ABU7G1J0_9ALTE</name>
<dbReference type="Proteomes" id="UP001310248">
    <property type="component" value="Unassembled WGS sequence"/>
</dbReference>
<evidence type="ECO:0000259" key="1">
    <source>
        <dbReference type="Pfam" id="PF09084"/>
    </source>
</evidence>
<comment type="caution">
    <text evidence="2">The sequence shown here is derived from an EMBL/GenBank/DDBJ whole genome shotgun (WGS) entry which is preliminary data.</text>
</comment>
<reference evidence="3" key="1">
    <citation type="submission" date="2023-07" db="EMBL/GenBank/DDBJ databases">
        <title>Draft genome sequence of Agarivorans aestuarii strain ZMCS4, a CAZymes producing bacteria isolated from the marine brown algae Clodostephus spongiosus.</title>
        <authorList>
            <person name="Lorente B."/>
            <person name="Cabral C."/>
            <person name="Frias J."/>
            <person name="Faria J."/>
            <person name="Toubarro D."/>
        </authorList>
    </citation>
    <scope>NUCLEOTIDE SEQUENCE [LARGE SCALE GENOMIC DNA]</scope>
    <source>
        <strain evidence="3">ZMCS4</strain>
    </source>
</reference>
<reference evidence="2 3" key="2">
    <citation type="submission" date="2023-12" db="EMBL/GenBank/DDBJ databases">
        <authorList>
            <consortium name="Cladostephus spongiosus"/>
            <person name="Lorente B."/>
            <person name="Cabral C."/>
            <person name="Frias J."/>
            <person name="Faria J."/>
            <person name="Toubarro D."/>
        </authorList>
    </citation>
    <scope>NUCLEOTIDE SEQUENCE [LARGE SCALE GENOMIC DNA]</scope>
    <source>
        <strain evidence="2 3">ZMCS4</strain>
    </source>
</reference>
<proteinExistence type="predicted"/>
<sequence>MDLRAYVVILICTCLVSCDKVSKLTASNKPASLTEVRFAIPTQMSAALMQIAIHQKMLEQQGIKPIVTTFPSGKRAVKNALVLHKADFATTADVPFVKQVYLKADVTTLATIFFHDNANQIVVNKTKGIETLYDLKGKKVGTQRNSTVHHFFDSMLKQNNIDESNISMVYLKAEQLPQALKDGKIDAFSMREPFTSQAVELMGSNVKVLSYPGNYIQYEVLVTRKSYLKNNPEIVKAILTALQQAEIFFHQHPKQSAQIVSEFTGAPLNVVQQNLDPLRARLQFSQATLAHWEQLLNWMEVKARIESDSSIVNHIDESVLKELSPSKVSVIAYD</sequence>
<dbReference type="Gene3D" id="3.40.190.10">
    <property type="entry name" value="Periplasmic binding protein-like II"/>
    <property type="match status" value="2"/>
</dbReference>
<dbReference type="CDD" id="cd01008">
    <property type="entry name" value="PBP2_NrtA_SsuA_CpmA_like"/>
    <property type="match status" value="1"/>
</dbReference>
<evidence type="ECO:0000313" key="3">
    <source>
        <dbReference type="Proteomes" id="UP001310248"/>
    </source>
</evidence>
<keyword evidence="3" id="KW-1185">Reference proteome</keyword>
<evidence type="ECO:0000313" key="2">
    <source>
        <dbReference type="EMBL" id="MEE1673278.1"/>
    </source>
</evidence>
<dbReference type="SUPFAM" id="SSF53850">
    <property type="entry name" value="Periplasmic binding protein-like II"/>
    <property type="match status" value="1"/>
</dbReference>
<dbReference type="Pfam" id="PF09084">
    <property type="entry name" value="NMT1"/>
    <property type="match status" value="1"/>
</dbReference>
<protein>
    <submittedName>
        <fullName evidence="2">ABC transporter substrate-binding protein</fullName>
    </submittedName>
</protein>